<name>A0A9X0WM86_9GAMM</name>
<accession>A0A9X0WM86</accession>
<dbReference type="InterPro" id="IPR029063">
    <property type="entry name" value="SAM-dependent_MTases_sf"/>
</dbReference>
<organism evidence="2 3">
    <name type="scientific">Thiocapsa imhoffii</name>
    <dbReference type="NCBI Taxonomy" id="382777"/>
    <lineage>
        <taxon>Bacteria</taxon>
        <taxon>Pseudomonadati</taxon>
        <taxon>Pseudomonadota</taxon>
        <taxon>Gammaproteobacteria</taxon>
        <taxon>Chromatiales</taxon>
        <taxon>Chromatiaceae</taxon>
        <taxon>Thiocapsa</taxon>
    </lineage>
</organism>
<comment type="caution">
    <text evidence="2">The sequence shown here is derived from an EMBL/GenBank/DDBJ whole genome shotgun (WGS) entry which is preliminary data.</text>
</comment>
<dbReference type="Proteomes" id="UP001138802">
    <property type="component" value="Unassembled WGS sequence"/>
</dbReference>
<dbReference type="AlphaFoldDB" id="A0A9X0WM86"/>
<dbReference type="SUPFAM" id="SSF53335">
    <property type="entry name" value="S-adenosyl-L-methionine-dependent methyltransferases"/>
    <property type="match status" value="1"/>
</dbReference>
<dbReference type="Gene3D" id="3.40.50.150">
    <property type="entry name" value="Vaccinia Virus protein VP39"/>
    <property type="match status" value="1"/>
</dbReference>
<dbReference type="EMBL" id="NRSD01000043">
    <property type="protein sequence ID" value="MBK1646869.1"/>
    <property type="molecule type" value="Genomic_DNA"/>
</dbReference>
<evidence type="ECO:0000313" key="2">
    <source>
        <dbReference type="EMBL" id="MBK1646869.1"/>
    </source>
</evidence>
<dbReference type="InterPro" id="IPR025714">
    <property type="entry name" value="Methyltranfer_dom"/>
</dbReference>
<dbReference type="Pfam" id="PF13847">
    <property type="entry name" value="Methyltransf_31"/>
    <property type="match status" value="1"/>
</dbReference>
<reference evidence="2 3" key="1">
    <citation type="journal article" date="2020" name="Microorganisms">
        <title>Osmotic Adaptation and Compatible Solute Biosynthesis of Phototrophic Bacteria as Revealed from Genome Analyses.</title>
        <authorList>
            <person name="Imhoff J.F."/>
            <person name="Rahn T."/>
            <person name="Kunzel S."/>
            <person name="Keller A."/>
            <person name="Neulinger S.C."/>
        </authorList>
    </citation>
    <scope>NUCLEOTIDE SEQUENCE [LARGE SCALE GENOMIC DNA]</scope>
    <source>
        <strain evidence="2 3">DSM 21303</strain>
    </source>
</reference>
<evidence type="ECO:0000259" key="1">
    <source>
        <dbReference type="Pfam" id="PF13847"/>
    </source>
</evidence>
<protein>
    <recommendedName>
        <fullName evidence="1">Methyltransferase domain-containing protein</fullName>
    </recommendedName>
</protein>
<proteinExistence type="predicted"/>
<evidence type="ECO:0000313" key="3">
    <source>
        <dbReference type="Proteomes" id="UP001138802"/>
    </source>
</evidence>
<dbReference type="CDD" id="cd02440">
    <property type="entry name" value="AdoMet_MTases"/>
    <property type="match status" value="1"/>
</dbReference>
<dbReference type="PANTHER" id="PTHR43591">
    <property type="entry name" value="METHYLTRANSFERASE"/>
    <property type="match status" value="1"/>
</dbReference>
<sequence>MRWGLASGRSESHGRDRSRRDHRMVDLVMSRQSGSYAFVEFDDTERRRLVMQGSATWSFEREFLEWTGLKAGDRVADVACGPGVISRLMAEYVGDEGFVTGIDISDELLKIAETIKRENSAFEQGSVYDLSDHRQQYDFVYVRLLFQHLERPLDAMSQIFSILKPGGKICVLDSDESVFGIFPPHEDLSFLIRETQALQAQRGGDRFVGGKLGYLMRASGFEQVAPRIFVMTPENMGRDTFLDVVLKFRPQLFPAEFRKEATERMQAIYDHALKHMTYGHNGSFVVKAVRPSPGPATREKA</sequence>
<gene>
    <name evidence="2" type="ORF">CKO25_20010</name>
</gene>
<keyword evidence="3" id="KW-1185">Reference proteome</keyword>
<feature type="domain" description="Methyltransferase" evidence="1">
    <location>
        <begin position="70"/>
        <end position="175"/>
    </location>
</feature>